<evidence type="ECO:0000256" key="1">
    <source>
        <dbReference type="SAM" id="MobiDB-lite"/>
    </source>
</evidence>
<proteinExistence type="predicted"/>
<feature type="signal peptide" evidence="2">
    <location>
        <begin position="1"/>
        <end position="22"/>
    </location>
</feature>
<keyword evidence="2" id="KW-0732">Signal</keyword>
<feature type="chain" id="PRO_5014960804" evidence="2">
    <location>
        <begin position="23"/>
        <end position="387"/>
    </location>
</feature>
<reference evidence="3 4" key="1">
    <citation type="submission" date="2017-09" db="EMBL/GenBank/DDBJ databases">
        <title>Depth-based differentiation of microbial function through sediment-hosted aquifers and enrichment of novel symbionts in the deep terrestrial subsurface.</title>
        <authorList>
            <person name="Probst A.J."/>
            <person name="Ladd B."/>
            <person name="Jarett J.K."/>
            <person name="Geller-Mcgrath D.E."/>
            <person name="Sieber C.M."/>
            <person name="Emerson J.B."/>
            <person name="Anantharaman K."/>
            <person name="Thomas B.C."/>
            <person name="Malmstrom R."/>
            <person name="Stieglmeier M."/>
            <person name="Klingl A."/>
            <person name="Woyke T."/>
            <person name="Ryan C.M."/>
            <person name="Banfield J.F."/>
        </authorList>
    </citation>
    <scope>NUCLEOTIDE SEQUENCE [LARGE SCALE GENOMIC DNA]</scope>
    <source>
        <strain evidence="3">CG17_big_fil_post_rev_8_21_14_2_50_48_46</strain>
    </source>
</reference>
<gene>
    <name evidence="3" type="ORF">COW36_01580</name>
</gene>
<sequence>MILPLILSLSACSAVLPAPFHAGQNAVLTPSSELSPAVFFQSALLKRPLYLAEVDGMRVPVAYLPESVEGFSLKQVAIARPAIAPAYYYGGNDFNQYSIQAAEENIYPAAKGSSLLTVYQQTVQPLLKEWDASARLIESRAMLNNPNPEYLQLPGSSGEALKVMPLYVYRFASSPLKQTLNVYVLEKEVRVHRMVWGETQIDISRVQIDSDQAMAIARKAVSNRESSPGYPVYPMAQDLRQPGMQVIYDLPEKLTWQIHLNQQESKQLRYQISFFHGQEGVNIGVPVPMPVPMMAADTSVVSSDGTVTNTPTIAPGEPSPSQPVPVENQSWSGSMEIDAISGKIISLNRPVLYAASGSGGGSVGYAVPGSTGVAYTEPAIALAPAQK</sequence>
<comment type="caution">
    <text evidence="3">The sequence shown here is derived from an EMBL/GenBank/DDBJ whole genome shotgun (WGS) entry which is preliminary data.</text>
</comment>
<dbReference type="AlphaFoldDB" id="A0A2M7GBK4"/>
<protein>
    <submittedName>
        <fullName evidence="3">Uncharacterized protein</fullName>
    </submittedName>
</protein>
<evidence type="ECO:0000256" key="2">
    <source>
        <dbReference type="SAM" id="SignalP"/>
    </source>
</evidence>
<dbReference type="EMBL" id="PFFQ01000004">
    <property type="protein sequence ID" value="PIW19556.1"/>
    <property type="molecule type" value="Genomic_DNA"/>
</dbReference>
<feature type="region of interest" description="Disordered" evidence="1">
    <location>
        <begin position="310"/>
        <end position="329"/>
    </location>
</feature>
<organism evidence="3 4">
    <name type="scientific">bacterium (Candidatus Blackallbacteria) CG17_big_fil_post_rev_8_21_14_2_50_48_46</name>
    <dbReference type="NCBI Taxonomy" id="2014261"/>
    <lineage>
        <taxon>Bacteria</taxon>
        <taxon>Candidatus Blackallbacteria</taxon>
    </lineage>
</organism>
<accession>A0A2M7GBK4</accession>
<evidence type="ECO:0000313" key="3">
    <source>
        <dbReference type="EMBL" id="PIW19556.1"/>
    </source>
</evidence>
<evidence type="ECO:0000313" key="4">
    <source>
        <dbReference type="Proteomes" id="UP000231019"/>
    </source>
</evidence>
<name>A0A2M7GBK4_9BACT</name>
<dbReference type="Proteomes" id="UP000231019">
    <property type="component" value="Unassembled WGS sequence"/>
</dbReference>